<dbReference type="SUPFAM" id="SSF56601">
    <property type="entry name" value="beta-lactamase/transpeptidase-like"/>
    <property type="match status" value="1"/>
</dbReference>
<feature type="region of interest" description="Disordered" evidence="1">
    <location>
        <begin position="572"/>
        <end position="650"/>
    </location>
</feature>
<dbReference type="PANTHER" id="PTHR34414">
    <property type="entry name" value="HET DOMAIN-CONTAINING PROTEIN-RELATED"/>
    <property type="match status" value="1"/>
</dbReference>
<dbReference type="Gene3D" id="3.40.710.10">
    <property type="entry name" value="DD-peptidase/beta-lactamase superfamily"/>
    <property type="match status" value="2"/>
</dbReference>
<organism evidence="4 5">
    <name type="scientific">Parascedosporium putredinis</name>
    <dbReference type="NCBI Taxonomy" id="1442378"/>
    <lineage>
        <taxon>Eukaryota</taxon>
        <taxon>Fungi</taxon>
        <taxon>Dikarya</taxon>
        <taxon>Ascomycota</taxon>
        <taxon>Pezizomycotina</taxon>
        <taxon>Sordariomycetes</taxon>
        <taxon>Hypocreomycetidae</taxon>
        <taxon>Microascales</taxon>
        <taxon>Microascaceae</taxon>
        <taxon>Parascedosporium</taxon>
    </lineage>
</organism>
<feature type="compositionally biased region" description="Basic and acidic residues" evidence="1">
    <location>
        <begin position="573"/>
        <end position="588"/>
    </location>
</feature>
<dbReference type="Proteomes" id="UP000838763">
    <property type="component" value="Unassembled WGS sequence"/>
</dbReference>
<dbReference type="OrthoDB" id="5086500at2759"/>
<accession>A0A9P1M6S2</accession>
<dbReference type="Pfam" id="PF00144">
    <property type="entry name" value="Beta-lactamase"/>
    <property type="match status" value="1"/>
</dbReference>
<proteinExistence type="predicted"/>
<sequence length="859" mass="95127">MQYSAAFLALFAASGAMAGARPGSSYHRSDKSVTISLRGAAAESEVVFRREPGDRPFAGRPDNNGPFEEVELTLGDDVQNDELRCQVLDQDRNPIVVLRGNNTDNTFADGDKGAWKFRAPTNVHKVVCSQDFEKIDPQDDRLAVTDEVFDTVTLMVTGEFVDPALRCQIIGEDDKPLVILRGANTDETFADGGKGAWTIRTPAKVKKVTCNPAFQQIDPTDDRLQVTVNLNGQGGSNDFRLSGAVNNFVQVTDGLEYDQVTLSVTGDLVDPTLRCQLIPVVFTTQVNVDVTFADGGKGAWAFESDAIAKIVCDPAFKQGREFCSNALGFNGVAPDAAPVSADATYWTASCSKVVGTIAALQCLANPDIITPGPDGTSFTLAPATKKITLRHLLCHTAGLSYDAFNPVLQAWRQSRGEAPMGLNGTVVQGHSVPLMYEPGESWSYGGNIDHPDVAKRLLKTAERVEGGALKDAALLHDLVRDEPTLLTKETIEGEMYRPQFAHGSGNIRGLVNGAGMVAAMTKTTVMDGLNWGLGGVYAEADVGVLPEGSLCWGGLPNIVWFANRGRVLGTPEQESRERLENGQHRNDAKQQPVSSRDSDGSFRRGKRCCRKQTKPSVLQPRKRNPRRLSRIDRQHWHPHPSPNSVWGCLPPRPTSHPPPCHRWRAKRAPARDTVADYLREAHLTNELDELLPFMSYVFVQTPSFRHIMPLHHQQAHARNIIVDEAAGLHLVWHYDRIFIKPIPAYFYSSQFWTYLQGLSPAPNPADNRKFNDPYAAAIGFMRSYYFLIQFEHPTYAEFCRFIEQFNDISDADTCRRYHYGELRLTRINRTSLFRKGRLAYFHIYPQWGPTSAISSPPSS</sequence>
<reference evidence="4" key="1">
    <citation type="submission" date="2022-11" db="EMBL/GenBank/DDBJ databases">
        <authorList>
            <person name="Scott C."/>
            <person name="Bruce N."/>
        </authorList>
    </citation>
    <scope>NUCLEOTIDE SEQUENCE</scope>
</reference>
<feature type="signal peptide" evidence="2">
    <location>
        <begin position="1"/>
        <end position="20"/>
    </location>
</feature>
<feature type="compositionally biased region" description="Basic residues" evidence="1">
    <location>
        <begin position="603"/>
        <end position="613"/>
    </location>
</feature>
<keyword evidence="2" id="KW-0732">Signal</keyword>
<dbReference type="Pfam" id="PF20246">
    <property type="entry name" value="DUF6601"/>
    <property type="match status" value="1"/>
</dbReference>
<evidence type="ECO:0000313" key="5">
    <source>
        <dbReference type="Proteomes" id="UP000838763"/>
    </source>
</evidence>
<evidence type="ECO:0000256" key="1">
    <source>
        <dbReference type="SAM" id="MobiDB-lite"/>
    </source>
</evidence>
<dbReference type="EMBL" id="CALLCH030000004">
    <property type="protein sequence ID" value="CAI4212366.1"/>
    <property type="molecule type" value="Genomic_DNA"/>
</dbReference>
<dbReference type="InterPro" id="IPR046536">
    <property type="entry name" value="DUF6601"/>
</dbReference>
<feature type="domain" description="Beta-lactamase-related" evidence="3">
    <location>
        <begin position="319"/>
        <end position="444"/>
    </location>
</feature>
<evidence type="ECO:0000256" key="2">
    <source>
        <dbReference type="SAM" id="SignalP"/>
    </source>
</evidence>
<keyword evidence="5" id="KW-1185">Reference proteome</keyword>
<evidence type="ECO:0000259" key="3">
    <source>
        <dbReference type="Pfam" id="PF00144"/>
    </source>
</evidence>
<dbReference type="AlphaFoldDB" id="A0A9P1M6S2"/>
<gene>
    <name evidence="4" type="ORF">PPNO1_LOCUS2133</name>
</gene>
<comment type="caution">
    <text evidence="4">The sequence shown here is derived from an EMBL/GenBank/DDBJ whole genome shotgun (WGS) entry which is preliminary data.</text>
</comment>
<protein>
    <recommendedName>
        <fullName evidence="3">Beta-lactamase-related domain-containing protein</fullName>
    </recommendedName>
</protein>
<dbReference type="PANTHER" id="PTHR34414:SF1">
    <property type="entry name" value="SUBTILISIN-LIKE SERINE PROTEASE"/>
    <property type="match status" value="1"/>
</dbReference>
<dbReference type="InterPro" id="IPR001466">
    <property type="entry name" value="Beta-lactam-related"/>
</dbReference>
<dbReference type="InterPro" id="IPR012338">
    <property type="entry name" value="Beta-lactam/transpept-like"/>
</dbReference>
<evidence type="ECO:0000313" key="4">
    <source>
        <dbReference type="EMBL" id="CAI4212366.1"/>
    </source>
</evidence>
<name>A0A9P1M6S2_9PEZI</name>
<feature type="chain" id="PRO_5040234096" description="Beta-lactamase-related domain-containing protein" evidence="2">
    <location>
        <begin position="21"/>
        <end position="859"/>
    </location>
</feature>